<keyword evidence="3" id="KW-0645">Protease</keyword>
<evidence type="ECO:0000313" key="5">
    <source>
        <dbReference type="EMBL" id="MEB3347430.1"/>
    </source>
</evidence>
<keyword evidence="3 5" id="KW-0378">Hydrolase</keyword>
<dbReference type="InterPro" id="IPR000223">
    <property type="entry name" value="Pept_S26A_signal_pept_1"/>
</dbReference>
<dbReference type="PANTHER" id="PTHR43390:SF1">
    <property type="entry name" value="CHLOROPLAST PROCESSING PEPTIDASE"/>
    <property type="match status" value="1"/>
</dbReference>
<dbReference type="InterPro" id="IPR036286">
    <property type="entry name" value="LexA/Signal_pep-like_sf"/>
</dbReference>
<comment type="subcellular location">
    <subcellularLocation>
        <location evidence="3">Membrane</location>
        <topology evidence="3">Single-pass type II membrane protein</topology>
    </subcellularLocation>
</comment>
<protein>
    <recommendedName>
        <fullName evidence="2 3">Signal peptidase I</fullName>
        <ecNumber evidence="3">3.4.21.89</ecNumber>
    </recommendedName>
</protein>
<keyword evidence="6" id="KW-1185">Reference proteome</keyword>
<dbReference type="NCBIfam" id="TIGR02227">
    <property type="entry name" value="sigpep_I_bact"/>
    <property type="match status" value="1"/>
</dbReference>
<proteinExistence type="inferred from homology"/>
<dbReference type="PANTHER" id="PTHR43390">
    <property type="entry name" value="SIGNAL PEPTIDASE I"/>
    <property type="match status" value="1"/>
</dbReference>
<evidence type="ECO:0000256" key="3">
    <source>
        <dbReference type="RuleBase" id="RU362042"/>
    </source>
</evidence>
<dbReference type="Proteomes" id="UP001327027">
    <property type="component" value="Unassembled WGS sequence"/>
</dbReference>
<comment type="similarity">
    <text evidence="1 3">Belongs to the peptidase S26 family.</text>
</comment>
<evidence type="ECO:0000313" key="6">
    <source>
        <dbReference type="Proteomes" id="UP001327027"/>
    </source>
</evidence>
<dbReference type="SUPFAM" id="SSF51306">
    <property type="entry name" value="LexA/Signal peptidase"/>
    <property type="match status" value="1"/>
</dbReference>
<organism evidence="5 6">
    <name type="scientific">Aquimarina gracilis</name>
    <dbReference type="NCBI Taxonomy" id="874422"/>
    <lineage>
        <taxon>Bacteria</taxon>
        <taxon>Pseudomonadati</taxon>
        <taxon>Bacteroidota</taxon>
        <taxon>Flavobacteriia</taxon>
        <taxon>Flavobacteriales</taxon>
        <taxon>Flavobacteriaceae</taxon>
        <taxon>Aquimarina</taxon>
    </lineage>
</organism>
<feature type="domain" description="Peptidase S26" evidence="4">
    <location>
        <begin position="14"/>
        <end position="222"/>
    </location>
</feature>
<dbReference type="CDD" id="cd06530">
    <property type="entry name" value="S26_SPase_I"/>
    <property type="match status" value="1"/>
</dbReference>
<evidence type="ECO:0000256" key="1">
    <source>
        <dbReference type="ARBA" id="ARBA00009370"/>
    </source>
</evidence>
<reference evidence="5 6" key="1">
    <citation type="journal article" date="2013" name="Int. J. Syst. Evol. Microbiol.">
        <title>Aquimarina gracilis sp. nov., isolated from the gut microflora of a mussel, Mytilus coruscus, and emended description of Aquimarina spongiae.</title>
        <authorList>
            <person name="Park S.C."/>
            <person name="Choe H.N."/>
            <person name="Baik K.S."/>
            <person name="Seong C.N."/>
        </authorList>
    </citation>
    <scope>NUCLEOTIDE SEQUENCE [LARGE SCALE GENOMIC DNA]</scope>
    <source>
        <strain evidence="5 6">PSC32</strain>
    </source>
</reference>
<gene>
    <name evidence="5" type="primary">lepB</name>
    <name evidence="5" type="ORF">U6A24_18285</name>
</gene>
<comment type="catalytic activity">
    <reaction evidence="3">
        <text>Cleavage of hydrophobic, N-terminal signal or leader sequences from secreted and periplasmic proteins.</text>
        <dbReference type="EC" id="3.4.21.89"/>
    </reaction>
</comment>
<dbReference type="EC" id="3.4.21.89" evidence="3"/>
<dbReference type="EMBL" id="JAYKLX010000009">
    <property type="protein sequence ID" value="MEB3347430.1"/>
    <property type="molecule type" value="Genomic_DNA"/>
</dbReference>
<dbReference type="Pfam" id="PF10502">
    <property type="entry name" value="Peptidase_S26"/>
    <property type="match status" value="1"/>
</dbReference>
<dbReference type="InterPro" id="IPR019533">
    <property type="entry name" value="Peptidase_S26"/>
</dbReference>
<evidence type="ECO:0000259" key="4">
    <source>
        <dbReference type="Pfam" id="PF10502"/>
    </source>
</evidence>
<evidence type="ECO:0000256" key="2">
    <source>
        <dbReference type="ARBA" id="ARBA00019232"/>
    </source>
</evidence>
<accession>A0ABU6A038</accession>
<sequence length="225" mass="26211">MKKKLRIIVMIAGILFGVYAVLGQTDMLKMYTTPTSANEPGIKLNSKIFVSNLVDFNNRDFVCYEYENENFGKHTRVHRLLGKSGDVIEIKDGVFYLNEKNVDENMDLKHFYILKPDEFEKLKDKNLIDKKDVVHQTNDEIFIFLIDKIAKQYGLFSKIQLEPRNQKNKVIVKIYKEDWNRDNFGPLEIPEGKCFVIGDNRHNSEDSRFIGLIDESKIVGTVIRK</sequence>
<dbReference type="GO" id="GO:0009003">
    <property type="term" value="F:signal peptidase activity"/>
    <property type="evidence" value="ECO:0007669"/>
    <property type="project" value="UniProtKB-EC"/>
</dbReference>
<name>A0ABU6A038_9FLAO</name>
<dbReference type="Gene3D" id="2.10.109.10">
    <property type="entry name" value="Umud Fragment, subunit A"/>
    <property type="match status" value="1"/>
</dbReference>
<dbReference type="PRINTS" id="PR00727">
    <property type="entry name" value="LEADERPTASE"/>
</dbReference>
<comment type="caution">
    <text evidence="5">The sequence shown here is derived from an EMBL/GenBank/DDBJ whole genome shotgun (WGS) entry which is preliminary data.</text>
</comment>
<dbReference type="RefSeq" id="WP_324181456.1">
    <property type="nucleotide sequence ID" value="NZ_BAABAW010000014.1"/>
</dbReference>